<feature type="non-terminal residue" evidence="1">
    <location>
        <position position="233"/>
    </location>
</feature>
<name>X1UJM3_9ZZZZ</name>
<sequence>SVGTFYSKEGKRWVDDNFSLYDRIVFKGKELTNSEIADSNYLFLGSWYLQNLNSFYVKPIDYNYFKSLKNKIASRLYEILGVKFYGVRNKKQDFICYKYSTLCQLLPITRKKYISMAKQQLNPSNNELKDTGFISKYDWGENSRKEWLIYYWPGERAKEEMKRAKIRIVDLQTEGYLPGPKRGLEYFSQEQKDLIDKLVEINVSRITAEGLIINYDQQLIEKWIEAIHYARAE</sequence>
<dbReference type="EMBL" id="BARW01034161">
    <property type="protein sequence ID" value="GAJ03792.1"/>
    <property type="molecule type" value="Genomic_DNA"/>
</dbReference>
<gene>
    <name evidence="1" type="ORF">S12H4_53616</name>
</gene>
<comment type="caution">
    <text evidence="1">The sequence shown here is derived from an EMBL/GenBank/DDBJ whole genome shotgun (WGS) entry which is preliminary data.</text>
</comment>
<dbReference type="AlphaFoldDB" id="X1UJM3"/>
<evidence type="ECO:0000313" key="1">
    <source>
        <dbReference type="EMBL" id="GAJ03792.1"/>
    </source>
</evidence>
<reference evidence="1" key="1">
    <citation type="journal article" date="2014" name="Front. Microbiol.">
        <title>High frequency of phylogenetically diverse reductive dehalogenase-homologous genes in deep subseafloor sedimentary metagenomes.</title>
        <authorList>
            <person name="Kawai M."/>
            <person name="Futagami T."/>
            <person name="Toyoda A."/>
            <person name="Takaki Y."/>
            <person name="Nishi S."/>
            <person name="Hori S."/>
            <person name="Arai W."/>
            <person name="Tsubouchi T."/>
            <person name="Morono Y."/>
            <person name="Uchiyama I."/>
            <person name="Ito T."/>
            <person name="Fujiyama A."/>
            <person name="Inagaki F."/>
            <person name="Takami H."/>
        </authorList>
    </citation>
    <scope>NUCLEOTIDE SEQUENCE</scope>
    <source>
        <strain evidence="1">Expedition CK06-06</strain>
    </source>
</reference>
<protein>
    <submittedName>
        <fullName evidence="1">Uncharacterized protein</fullName>
    </submittedName>
</protein>
<accession>X1UJM3</accession>
<proteinExistence type="predicted"/>
<feature type="non-terminal residue" evidence="1">
    <location>
        <position position="1"/>
    </location>
</feature>
<organism evidence="1">
    <name type="scientific">marine sediment metagenome</name>
    <dbReference type="NCBI Taxonomy" id="412755"/>
    <lineage>
        <taxon>unclassified sequences</taxon>
        <taxon>metagenomes</taxon>
        <taxon>ecological metagenomes</taxon>
    </lineage>
</organism>